<dbReference type="EMBL" id="CAWUHD010000045">
    <property type="protein sequence ID" value="CAK7222536.1"/>
    <property type="molecule type" value="Genomic_DNA"/>
</dbReference>
<gene>
    <name evidence="4" type="ORF">SEUCBS140593_004932</name>
</gene>
<dbReference type="InterPro" id="IPR027417">
    <property type="entry name" value="P-loop_NTPase"/>
</dbReference>
<evidence type="ECO:0000256" key="1">
    <source>
        <dbReference type="ARBA" id="ARBA00022737"/>
    </source>
</evidence>
<keyword evidence="1" id="KW-0677">Repeat</keyword>
<feature type="domain" description="Nephrocystin 3-like N-terminal" evidence="3">
    <location>
        <begin position="268"/>
        <end position="436"/>
    </location>
</feature>
<reference evidence="4 5" key="1">
    <citation type="submission" date="2024-01" db="EMBL/GenBank/DDBJ databases">
        <authorList>
            <person name="Allen C."/>
            <person name="Tagirdzhanova G."/>
        </authorList>
    </citation>
    <scope>NUCLEOTIDE SEQUENCE [LARGE SCALE GENOMIC DNA]</scope>
</reference>
<dbReference type="PANTHER" id="PTHR10039">
    <property type="entry name" value="AMELOGENIN"/>
    <property type="match status" value="1"/>
</dbReference>
<evidence type="ECO:0008006" key="6">
    <source>
        <dbReference type="Google" id="ProtNLM"/>
    </source>
</evidence>
<dbReference type="PANTHER" id="PTHR10039:SF14">
    <property type="entry name" value="NACHT DOMAIN-CONTAINING PROTEIN"/>
    <property type="match status" value="1"/>
</dbReference>
<organism evidence="4 5">
    <name type="scientific">Sporothrix eucalyptigena</name>
    <dbReference type="NCBI Taxonomy" id="1812306"/>
    <lineage>
        <taxon>Eukaryota</taxon>
        <taxon>Fungi</taxon>
        <taxon>Dikarya</taxon>
        <taxon>Ascomycota</taxon>
        <taxon>Pezizomycotina</taxon>
        <taxon>Sordariomycetes</taxon>
        <taxon>Sordariomycetidae</taxon>
        <taxon>Ophiostomatales</taxon>
        <taxon>Ophiostomataceae</taxon>
        <taxon>Sporothrix</taxon>
    </lineage>
</organism>
<dbReference type="InterPro" id="IPR056884">
    <property type="entry name" value="NPHP3-like_N"/>
</dbReference>
<dbReference type="Pfam" id="PF24883">
    <property type="entry name" value="NPHP3_N"/>
    <property type="match status" value="1"/>
</dbReference>
<name>A0ABP0BSL2_9PEZI</name>
<evidence type="ECO:0000259" key="3">
    <source>
        <dbReference type="Pfam" id="PF24883"/>
    </source>
</evidence>
<accession>A0ABP0BSL2</accession>
<keyword evidence="5" id="KW-1185">Reference proteome</keyword>
<feature type="domain" description="DUF7708" evidence="2">
    <location>
        <begin position="70"/>
        <end position="204"/>
    </location>
</feature>
<sequence>MPFAPAASAAARHAIDAAFKNLEKTVAPGDARGFKDTTLAQVRDAALAIESRLAARGSLRNMKRLMPLFTGLEHYAHVMEFLCNGTPYLPWLWAPITLVLRVASEYVEAFEVLTKAYARLADALPRVRVLGQAFPRDVAFQETLAMYYADILAFHGQAYTFVHRSSWKLFFLTSWGRFQRRFDALLENMQRHERLIDWEANARDIAASQALREELRDWRRESDARLAAAEHETAARQFAALLSWLKADDADQLAVFETLAAEGARFPGTCSWLLQHTRIKAWLRRSAEGPLMLFKGPPGAGKSVLAAQLVAFMRTASMPVACHVCTYAYAGSTAYDQVLRSLLLQLLRSDQELVAHVYAEYVLARSVPTVAVLQKLLKNLVGNLSSSEPGRPGQSGHVWIVIDGLDECNPSTQALVISMLRQLAATSACKVLIASRTTPTITERLRRATVVSLAREQEKALLAGAIRHYARGRLEALHNRLGQLDVGPPELEALVAVIATKADGMFLYARLVLDYIASNLFYTRQELFDSVSLLPAELASFYRSVFLRMLNNLDARSVDRVRCILGWVAFAKRPLKKLEFMSAVTFSQGNPAIDRLVPQFNLDATAPLVEERHDTTISFIHVSVKDFLQSDDSPIVVSETLAIREHGISTVTCLLAGVALFRDTRSEHDRFMRLVEGLHGFHVYATEYWLEYLFSYIATLPNGGTDSDDAPSPLSLALQLASHMAERTTRSAHTTDTRLPPKPIQDERMLFLEPYPLLYHCAVTHIRTRSLDGLEAVLSMSTAPTSMTTHTQSIASILASYQATLAGLLDQPDFPGIAAVDFAQVKRQFRSALYTCRLAGCPRTTLGFDSDKLRREHEFAHLRHFPCTAADLPLPGRAPKANSVQGPS</sequence>
<comment type="caution">
    <text evidence="4">The sequence shown here is derived from an EMBL/GenBank/DDBJ whole genome shotgun (WGS) entry which is preliminary data.</text>
</comment>
<dbReference type="Pfam" id="PF24809">
    <property type="entry name" value="DUF7708"/>
    <property type="match status" value="1"/>
</dbReference>
<evidence type="ECO:0000313" key="5">
    <source>
        <dbReference type="Proteomes" id="UP001642482"/>
    </source>
</evidence>
<dbReference type="InterPro" id="IPR056125">
    <property type="entry name" value="DUF7708"/>
</dbReference>
<dbReference type="SUPFAM" id="SSF52540">
    <property type="entry name" value="P-loop containing nucleoside triphosphate hydrolases"/>
    <property type="match status" value="1"/>
</dbReference>
<evidence type="ECO:0000313" key="4">
    <source>
        <dbReference type="EMBL" id="CAK7222536.1"/>
    </source>
</evidence>
<dbReference type="Proteomes" id="UP001642482">
    <property type="component" value="Unassembled WGS sequence"/>
</dbReference>
<dbReference type="Gene3D" id="3.40.50.300">
    <property type="entry name" value="P-loop containing nucleotide triphosphate hydrolases"/>
    <property type="match status" value="1"/>
</dbReference>
<proteinExistence type="predicted"/>
<evidence type="ECO:0000259" key="2">
    <source>
        <dbReference type="Pfam" id="PF24809"/>
    </source>
</evidence>
<protein>
    <recommendedName>
        <fullName evidence="6">NACHT domain-containing protein</fullName>
    </recommendedName>
</protein>